<accession>A0A0H3PA21</accession>
<protein>
    <submittedName>
        <fullName evidence="1">Uncharacterized protein</fullName>
    </submittedName>
</protein>
<gene>
    <name evidence="1" type="ordered locus">CJJ81176_0951</name>
</gene>
<dbReference type="AlphaFoldDB" id="A0A0H3PA21"/>
<sequence>MFFTLCIWIVLWTPILCIINFINDFNLMNVAQVITGEKQL</sequence>
<reference evidence="2" key="1">
    <citation type="submission" date="2006-12" db="EMBL/GenBank/DDBJ databases">
        <authorList>
            <person name="Fouts D.E."/>
            <person name="Nelson K.E."/>
            <person name="Sebastian Y."/>
        </authorList>
    </citation>
    <scope>NUCLEOTIDE SEQUENCE [LARGE SCALE GENOMIC DNA]</scope>
    <source>
        <strain evidence="2">81-176</strain>
    </source>
</reference>
<dbReference type="KEGG" id="cjj:CJJ81176_0951"/>
<organism evidence="1 2">
    <name type="scientific">Campylobacter jejuni subsp. jejuni serotype O:23/36 (strain 81-176)</name>
    <dbReference type="NCBI Taxonomy" id="354242"/>
    <lineage>
        <taxon>Bacteria</taxon>
        <taxon>Pseudomonadati</taxon>
        <taxon>Campylobacterota</taxon>
        <taxon>Epsilonproteobacteria</taxon>
        <taxon>Campylobacterales</taxon>
        <taxon>Campylobacteraceae</taxon>
        <taxon>Campylobacter</taxon>
    </lineage>
</organism>
<name>A0A0H3PA21_CAMJJ</name>
<evidence type="ECO:0000313" key="2">
    <source>
        <dbReference type="Proteomes" id="UP000000646"/>
    </source>
</evidence>
<evidence type="ECO:0000313" key="1">
    <source>
        <dbReference type="EMBL" id="EAQ71854.1"/>
    </source>
</evidence>
<dbReference type="EMBL" id="CP000538">
    <property type="protein sequence ID" value="EAQ71854.1"/>
    <property type="molecule type" value="Genomic_DNA"/>
</dbReference>
<dbReference type="HOGENOM" id="CLU_3133448_0_0_7"/>
<proteinExistence type="predicted"/>
<dbReference type="Proteomes" id="UP000000646">
    <property type="component" value="Chromosome"/>
</dbReference>